<feature type="transmembrane region" description="Helical" evidence="1">
    <location>
        <begin position="61"/>
        <end position="80"/>
    </location>
</feature>
<gene>
    <name evidence="2" type="ORF">H9875_07875</name>
</gene>
<feature type="transmembrane region" description="Helical" evidence="1">
    <location>
        <begin position="208"/>
        <end position="237"/>
    </location>
</feature>
<feature type="transmembrane region" description="Helical" evidence="1">
    <location>
        <begin position="20"/>
        <end position="41"/>
    </location>
</feature>
<proteinExistence type="predicted"/>
<sequence>MKKYLMQVVIYTRYFIKVALDNPGVLIYTLALPVFFLVLNAQKHLFQHLTTGQFINDIVPFIVWIVVSNALMAIGDVGALREQGYLKQYKTLVVNPSVLLVSKFLVALITLFLTTGLVGLTCSLLFRLAPVTTLLQIWGMLLLTFIPSICLGLPILAFTMRFQTLNTVVNAVLMVVMFGSLGISALLNPAVTNLFVNIISPVYFDMNVYALVATGNFGQFGMSYLVITLGWVLIGLWSYRHLKLLPMEGM</sequence>
<evidence type="ECO:0000313" key="3">
    <source>
        <dbReference type="Proteomes" id="UP000886822"/>
    </source>
</evidence>
<comment type="caution">
    <text evidence="2">The sequence shown here is derived from an EMBL/GenBank/DDBJ whole genome shotgun (WGS) entry which is preliminary data.</text>
</comment>
<dbReference type="AlphaFoldDB" id="A0A9D1QTA5"/>
<evidence type="ECO:0000256" key="1">
    <source>
        <dbReference type="SAM" id="Phobius"/>
    </source>
</evidence>
<reference evidence="2" key="2">
    <citation type="submission" date="2021-04" db="EMBL/GenBank/DDBJ databases">
        <authorList>
            <person name="Gilroy R."/>
        </authorList>
    </citation>
    <scope>NUCLEOTIDE SEQUENCE</scope>
    <source>
        <strain evidence="2">CHK173-259</strain>
    </source>
</reference>
<dbReference type="EMBL" id="DXGJ01000062">
    <property type="protein sequence ID" value="HIW72526.1"/>
    <property type="molecule type" value="Genomic_DNA"/>
</dbReference>
<accession>A0A9D1QTA5</accession>
<reference evidence="2" key="1">
    <citation type="journal article" date="2021" name="PeerJ">
        <title>Extensive microbial diversity within the chicken gut microbiome revealed by metagenomics and culture.</title>
        <authorList>
            <person name="Gilroy R."/>
            <person name="Ravi A."/>
            <person name="Getino M."/>
            <person name="Pursley I."/>
            <person name="Horton D.L."/>
            <person name="Alikhan N.F."/>
            <person name="Baker D."/>
            <person name="Gharbi K."/>
            <person name="Hall N."/>
            <person name="Watson M."/>
            <person name="Adriaenssens E.M."/>
            <person name="Foster-Nyarko E."/>
            <person name="Jarju S."/>
            <person name="Secka A."/>
            <person name="Antonio M."/>
            <person name="Oren A."/>
            <person name="Chaudhuri R.R."/>
            <person name="La Ragione R."/>
            <person name="Hildebrand F."/>
            <person name="Pallen M.J."/>
        </authorList>
    </citation>
    <scope>NUCLEOTIDE SEQUENCE</scope>
    <source>
        <strain evidence="2">CHK173-259</strain>
    </source>
</reference>
<keyword evidence="1" id="KW-0812">Transmembrane</keyword>
<name>A0A9D1QTA5_9LACO</name>
<feature type="transmembrane region" description="Helical" evidence="1">
    <location>
        <begin position="100"/>
        <end position="129"/>
    </location>
</feature>
<keyword evidence="1" id="KW-1133">Transmembrane helix</keyword>
<keyword evidence="1" id="KW-0472">Membrane</keyword>
<evidence type="ECO:0000313" key="2">
    <source>
        <dbReference type="EMBL" id="HIW72526.1"/>
    </source>
</evidence>
<feature type="transmembrane region" description="Helical" evidence="1">
    <location>
        <begin position="168"/>
        <end position="188"/>
    </location>
</feature>
<dbReference type="Proteomes" id="UP000886822">
    <property type="component" value="Unassembled WGS sequence"/>
</dbReference>
<protein>
    <submittedName>
        <fullName evidence="2">Uncharacterized protein</fullName>
    </submittedName>
</protein>
<feature type="transmembrane region" description="Helical" evidence="1">
    <location>
        <begin position="135"/>
        <end position="156"/>
    </location>
</feature>
<organism evidence="2 3">
    <name type="scientific">Candidatus Levilactobacillus faecigallinarum</name>
    <dbReference type="NCBI Taxonomy" id="2838638"/>
    <lineage>
        <taxon>Bacteria</taxon>
        <taxon>Bacillati</taxon>
        <taxon>Bacillota</taxon>
        <taxon>Bacilli</taxon>
        <taxon>Lactobacillales</taxon>
        <taxon>Lactobacillaceae</taxon>
        <taxon>Levilactobacillus</taxon>
    </lineage>
</organism>